<evidence type="ECO:0000313" key="6">
    <source>
        <dbReference type="Proteomes" id="UP000708208"/>
    </source>
</evidence>
<dbReference type="AlphaFoldDB" id="A0A8J2KY43"/>
<dbReference type="Proteomes" id="UP000708208">
    <property type="component" value="Unassembled WGS sequence"/>
</dbReference>
<name>A0A8J2KY43_9HEXA</name>
<feature type="region of interest" description="Disordered" evidence="4">
    <location>
        <begin position="155"/>
        <end position="182"/>
    </location>
</feature>
<feature type="compositionally biased region" description="Basic and acidic residues" evidence="4">
    <location>
        <begin position="159"/>
        <end position="169"/>
    </location>
</feature>
<evidence type="ECO:0000256" key="3">
    <source>
        <dbReference type="ARBA" id="ARBA00022840"/>
    </source>
</evidence>
<evidence type="ECO:0000256" key="1">
    <source>
        <dbReference type="ARBA" id="ARBA00007381"/>
    </source>
</evidence>
<reference evidence="5" key="1">
    <citation type="submission" date="2021-06" db="EMBL/GenBank/DDBJ databases">
        <authorList>
            <person name="Hodson N. C."/>
            <person name="Mongue J. A."/>
            <person name="Jaron S. K."/>
        </authorList>
    </citation>
    <scope>NUCLEOTIDE SEQUENCE</scope>
</reference>
<feature type="compositionally biased region" description="Polar residues" evidence="4">
    <location>
        <begin position="571"/>
        <end position="584"/>
    </location>
</feature>
<dbReference type="GO" id="GO:0005524">
    <property type="term" value="F:ATP binding"/>
    <property type="evidence" value="ECO:0007669"/>
    <property type="project" value="UniProtKB-KW"/>
</dbReference>
<feature type="compositionally biased region" description="Polar residues" evidence="4">
    <location>
        <begin position="171"/>
        <end position="182"/>
    </location>
</feature>
<proteinExistence type="inferred from homology"/>
<feature type="region of interest" description="Disordered" evidence="4">
    <location>
        <begin position="1"/>
        <end position="23"/>
    </location>
</feature>
<feature type="region of interest" description="Disordered" evidence="4">
    <location>
        <begin position="195"/>
        <end position="220"/>
    </location>
</feature>
<protein>
    <submittedName>
        <fullName evidence="5">Uncharacterized protein</fullName>
    </submittedName>
</protein>
<comment type="similarity">
    <text evidence="1">Belongs to the heat shock protein 70 family.</text>
</comment>
<dbReference type="Pfam" id="PF00012">
    <property type="entry name" value="HSP70"/>
    <property type="match status" value="1"/>
</dbReference>
<dbReference type="GO" id="GO:0140662">
    <property type="term" value="F:ATP-dependent protein folding chaperone"/>
    <property type="evidence" value="ECO:0007669"/>
    <property type="project" value="InterPro"/>
</dbReference>
<dbReference type="InterPro" id="IPR013126">
    <property type="entry name" value="Hsp_70_fam"/>
</dbReference>
<sequence>MGSRRGNFVEDVNEDGTTNMDYENIPDTVKEVNVSDRSDAGEDDNRCSVVAKPLTKGRLSEDEFKEKYSDFQLNDEKTWRRPDGIRTNCEILSSTNNLTRDKEGELASRSYRGEDQVAESSKLGENISKGASTIGAINNKPLGYRTFREIYGVKGKSKTSQERGTHDPTHSCPSTNGSSGMNTTQEAQHILPVTDNQRTDESNTLNDPLDICQGKEGDGDDTLGSTGTIMKTLDASLFIDQLAENLQRLGIQQLLPNSFHMLYSGLCNDSAVSKPPYYQDIEKSYDTLRTRAQSLEYQFQEHICFPNALLESYLTRLKLPETNNFEHLPDKIGAAYKQLCTHIIRDFKERNARIMELESEAMESLISKSAAYYTEEMEYLIGDYYIDDLTFQRYAQEICKETLSIFRKVAGFKLDSWNQNFYETNLDEKLQQNKKKIKNYNEENKHRLESTISAFKNDSIREYKKALVKEKELREFNPRALKALDTLDYVGKDAKATATRHFQQQYKMKILVSNNPEVTQIICNYEKELEAEISTIFSSEVRDLKFKQVEQIRLLELKKKISSAERHLSVHPQNSKTSSQNISASGGHPSGHIQGSPYPSRNWPLFPFPRCQLAIHYGLYRTLAGIVVPGTDDILVLYDSQRNLPYKAFISNKETFMRLEGMIACLFAAIKLRTELDQKVEISDCVICIPQCLNENQRGVLLDSARIAGLGNVSLINDTKAIALAFMMENNLANRSFMVANTSEGFIDAAYFIVNEGVVTCTGVSGEFFSKMGGRGIIKGFLSAVGIDIILAGNDEYTNKIQRVLNSDRHLKEKHVIQVRDKYAIFGAAYLTVLNNINTEGPIYKRWANLSKEPTSDLEILWRHLLAQQYKDELLSLTNKKPLLPGYLSAKDMAEMQKHFILNEKIQIHRAKRIMLNKVQYLETCVNSNPRPGINELHGVIATIRDDLDTLDISTELLCDYDNNIDDLYDKIHLQSI</sequence>
<accession>A0A8J2KY43</accession>
<keyword evidence="6" id="KW-1185">Reference proteome</keyword>
<feature type="region of interest" description="Disordered" evidence="4">
    <location>
        <begin position="566"/>
        <end position="594"/>
    </location>
</feature>
<dbReference type="PANTHER" id="PTHR45639">
    <property type="entry name" value="HSC70CB, ISOFORM G-RELATED"/>
    <property type="match status" value="1"/>
</dbReference>
<organism evidence="5 6">
    <name type="scientific">Allacma fusca</name>
    <dbReference type="NCBI Taxonomy" id="39272"/>
    <lineage>
        <taxon>Eukaryota</taxon>
        <taxon>Metazoa</taxon>
        <taxon>Ecdysozoa</taxon>
        <taxon>Arthropoda</taxon>
        <taxon>Hexapoda</taxon>
        <taxon>Collembola</taxon>
        <taxon>Symphypleona</taxon>
        <taxon>Sminthuridae</taxon>
        <taxon>Allacma</taxon>
    </lineage>
</organism>
<gene>
    <name evidence="5" type="ORF">AFUS01_LOCUS35612</name>
</gene>
<evidence type="ECO:0000313" key="5">
    <source>
        <dbReference type="EMBL" id="CAG7825504.1"/>
    </source>
</evidence>
<comment type="caution">
    <text evidence="5">The sequence shown here is derived from an EMBL/GenBank/DDBJ whole genome shotgun (WGS) entry which is preliminary data.</text>
</comment>
<evidence type="ECO:0000256" key="2">
    <source>
        <dbReference type="ARBA" id="ARBA00022741"/>
    </source>
</evidence>
<keyword evidence="3" id="KW-0067">ATP-binding</keyword>
<dbReference type="EMBL" id="CAJVCH010536534">
    <property type="protein sequence ID" value="CAG7825504.1"/>
    <property type="molecule type" value="Genomic_DNA"/>
</dbReference>
<keyword evidence="2" id="KW-0547">Nucleotide-binding</keyword>
<evidence type="ECO:0000256" key="4">
    <source>
        <dbReference type="SAM" id="MobiDB-lite"/>
    </source>
</evidence>